<organism evidence="3 4">
    <name type="scientific">Thiomicrorhabdus sediminis</name>
    <dbReference type="NCBI Taxonomy" id="2580412"/>
    <lineage>
        <taxon>Bacteria</taxon>
        <taxon>Pseudomonadati</taxon>
        <taxon>Pseudomonadota</taxon>
        <taxon>Gammaproteobacteria</taxon>
        <taxon>Thiotrichales</taxon>
        <taxon>Piscirickettsiaceae</taxon>
        <taxon>Thiomicrorhabdus</taxon>
    </lineage>
</organism>
<accession>A0A4P9K4L9</accession>
<protein>
    <recommendedName>
        <fullName evidence="1">YcgL domain-containing protein FE785_01235</fullName>
    </recommendedName>
</protein>
<dbReference type="InterPro" id="IPR027354">
    <property type="entry name" value="YcgL_dom"/>
</dbReference>
<dbReference type="KEGG" id="thig:FE785_01235"/>
<dbReference type="PANTHER" id="PTHR38109:SF1">
    <property type="entry name" value="PROTEIN YCGL"/>
    <property type="match status" value="1"/>
</dbReference>
<dbReference type="Proteomes" id="UP000304864">
    <property type="component" value="Chromosome"/>
</dbReference>
<feature type="domain" description="YcgL" evidence="2">
    <location>
        <begin position="4"/>
        <end position="88"/>
    </location>
</feature>
<dbReference type="PANTHER" id="PTHR38109">
    <property type="entry name" value="PROTEIN YCGL"/>
    <property type="match status" value="1"/>
</dbReference>
<proteinExistence type="inferred from homology"/>
<evidence type="ECO:0000256" key="1">
    <source>
        <dbReference type="HAMAP-Rule" id="MF_01866"/>
    </source>
</evidence>
<gene>
    <name evidence="3" type="ORF">FE785_01235</name>
</gene>
<dbReference type="AlphaFoldDB" id="A0A4P9K4L9"/>
<reference evidence="3 4" key="1">
    <citation type="submission" date="2019-05" db="EMBL/GenBank/DDBJ databases">
        <title>Thiomicrorhabdus sediminis sp. nov, a novel sulfur-oxidizing bacterium isolated from coastal sediment.</title>
        <authorList>
            <person name="Liu X."/>
        </authorList>
    </citation>
    <scope>NUCLEOTIDE SEQUENCE [LARGE SCALE GENOMIC DNA]</scope>
    <source>
        <strain evidence="3 4">G1</strain>
    </source>
</reference>
<evidence type="ECO:0000313" key="3">
    <source>
        <dbReference type="EMBL" id="QCU89350.1"/>
    </source>
</evidence>
<evidence type="ECO:0000313" key="4">
    <source>
        <dbReference type="Proteomes" id="UP000304864"/>
    </source>
</evidence>
<dbReference type="EMBL" id="CP040602">
    <property type="protein sequence ID" value="QCU89350.1"/>
    <property type="molecule type" value="Genomic_DNA"/>
</dbReference>
<dbReference type="RefSeq" id="WP_138563625.1">
    <property type="nucleotide sequence ID" value="NZ_CP040602.1"/>
</dbReference>
<dbReference type="HAMAP" id="MF_01866">
    <property type="entry name" value="UPF0745"/>
    <property type="match status" value="1"/>
</dbReference>
<dbReference type="SUPFAM" id="SSF160191">
    <property type="entry name" value="YcgL-like"/>
    <property type="match status" value="1"/>
</dbReference>
<name>A0A4P9K4L9_9GAMM</name>
<keyword evidence="4" id="KW-1185">Reference proteome</keyword>
<dbReference type="Gene3D" id="3.10.510.20">
    <property type="entry name" value="YcgL domain"/>
    <property type="match status" value="1"/>
</dbReference>
<dbReference type="PROSITE" id="PS51648">
    <property type="entry name" value="YCGL"/>
    <property type="match status" value="1"/>
</dbReference>
<dbReference type="Pfam" id="PF05166">
    <property type="entry name" value="YcgL"/>
    <property type="match status" value="1"/>
</dbReference>
<sequence>MSAIQVSAYRSPKKSELYLFLPQATKLEDVPQELLVMFGEPEHVIDFDLTPEKKLAREDAKTVYESIEKKGYYVQMPPSEVEKISDMPAPPAHLDNIF</sequence>
<evidence type="ECO:0000259" key="2">
    <source>
        <dbReference type="PROSITE" id="PS51648"/>
    </source>
</evidence>
<dbReference type="OrthoDB" id="7062382at2"/>
<dbReference type="InterPro" id="IPR038068">
    <property type="entry name" value="YcgL-like_sf"/>
</dbReference>